<evidence type="ECO:0000256" key="1">
    <source>
        <dbReference type="ARBA" id="ARBA00023002"/>
    </source>
</evidence>
<name>A0AA36HZX1_9DINO</name>
<dbReference type="PROSITE" id="PS00070">
    <property type="entry name" value="ALDEHYDE_DEHYDR_CYS"/>
    <property type="match status" value="1"/>
</dbReference>
<dbReference type="GO" id="GO:0016620">
    <property type="term" value="F:oxidoreductase activity, acting on the aldehyde or oxo group of donors, NAD or NADP as acceptor"/>
    <property type="evidence" value="ECO:0007669"/>
    <property type="project" value="InterPro"/>
</dbReference>
<dbReference type="InterPro" id="IPR029510">
    <property type="entry name" value="Ald_DH_CS_GLU"/>
</dbReference>
<feature type="non-terminal residue" evidence="5">
    <location>
        <position position="1"/>
    </location>
</feature>
<dbReference type="PANTHER" id="PTHR11699">
    <property type="entry name" value="ALDEHYDE DEHYDROGENASE-RELATED"/>
    <property type="match status" value="1"/>
</dbReference>
<organism evidence="5 6">
    <name type="scientific">Effrenium voratum</name>
    <dbReference type="NCBI Taxonomy" id="2562239"/>
    <lineage>
        <taxon>Eukaryota</taxon>
        <taxon>Sar</taxon>
        <taxon>Alveolata</taxon>
        <taxon>Dinophyceae</taxon>
        <taxon>Suessiales</taxon>
        <taxon>Symbiodiniaceae</taxon>
        <taxon>Effrenium</taxon>
    </lineage>
</organism>
<protein>
    <recommendedName>
        <fullName evidence="4">Aldehyde dehydrogenase domain-containing protein</fullName>
    </recommendedName>
</protein>
<proteinExistence type="inferred from homology"/>
<dbReference type="Gene3D" id="3.40.309.10">
    <property type="entry name" value="Aldehyde Dehydrogenase, Chain A, domain 2"/>
    <property type="match status" value="1"/>
</dbReference>
<keyword evidence="1 3" id="KW-0560">Oxidoreductase</keyword>
<dbReference type="EMBL" id="CAUJNA010000539">
    <property type="protein sequence ID" value="CAJ1378394.1"/>
    <property type="molecule type" value="Genomic_DNA"/>
</dbReference>
<reference evidence="5" key="1">
    <citation type="submission" date="2023-08" db="EMBL/GenBank/DDBJ databases">
        <authorList>
            <person name="Chen Y."/>
            <person name="Shah S."/>
            <person name="Dougan E. K."/>
            <person name="Thang M."/>
            <person name="Chan C."/>
        </authorList>
    </citation>
    <scope>NUCLEOTIDE SEQUENCE</scope>
</reference>
<gene>
    <name evidence="5" type="ORF">EVOR1521_LOCUS6956</name>
</gene>
<dbReference type="AlphaFoldDB" id="A0AA36HZX1"/>
<dbReference type="Proteomes" id="UP001178507">
    <property type="component" value="Unassembled WGS sequence"/>
</dbReference>
<feature type="domain" description="Aldehyde dehydrogenase" evidence="4">
    <location>
        <begin position="87"/>
        <end position="404"/>
    </location>
</feature>
<dbReference type="InterPro" id="IPR016160">
    <property type="entry name" value="Ald_DH_CS_CYS"/>
</dbReference>
<dbReference type="Gene3D" id="3.40.605.10">
    <property type="entry name" value="Aldehyde Dehydrogenase, Chain A, domain 1"/>
    <property type="match status" value="1"/>
</dbReference>
<dbReference type="Pfam" id="PF00171">
    <property type="entry name" value="Aldedh"/>
    <property type="match status" value="1"/>
</dbReference>
<evidence type="ECO:0000256" key="3">
    <source>
        <dbReference type="RuleBase" id="RU003345"/>
    </source>
</evidence>
<comment type="similarity">
    <text evidence="3">Belongs to the aldehyde dehydrogenase family.</text>
</comment>
<keyword evidence="6" id="KW-1185">Reference proteome</keyword>
<dbReference type="InterPro" id="IPR016161">
    <property type="entry name" value="Ald_DH/histidinol_DH"/>
</dbReference>
<feature type="active site" evidence="2">
    <location>
        <position position="322"/>
    </location>
</feature>
<evidence type="ECO:0000313" key="5">
    <source>
        <dbReference type="EMBL" id="CAJ1378394.1"/>
    </source>
</evidence>
<dbReference type="InterPro" id="IPR016162">
    <property type="entry name" value="Ald_DH_N"/>
</dbReference>
<accession>A0AA36HZX1</accession>
<evidence type="ECO:0000313" key="6">
    <source>
        <dbReference type="Proteomes" id="UP001178507"/>
    </source>
</evidence>
<sequence length="409" mass="44778">MVLLRSLDLLDAFCQLFGCSALQLLAVAYLTRCLWLLLRNSVLDALAGYSGAADVQVEAKELEGKRQGAAWRKFDYAKEWPAWPKGSIPCWDPASNDFLGEVPACGAEEVAQMVQKARKAQQVWKNSSFAQRRYLLRTISRFVLQNMETICTVACRDSGKTVIDAMVGELTVTLEKLRWTCAYGEEYLLPEYRDSGLMNLHKTSRVEWVPVGVVGAIVPWNYPFHNVFNPVIAAVFSGNAIVIKVSEFSAWSSSYLQRALAQCLEAAGAPQDLVQLAPGYAEAGKALVEQSDKVIFVGSVSVGRKVMESASKADIITPVILELGGKDPFVVCEDATVDEAMTQLVVRGAFQNMGQNCAGPERFIVYEKVYDRFCDSVSGLVKKLAQGAPLGRDGARIDCGACVHPPSLE</sequence>
<dbReference type="InterPro" id="IPR016163">
    <property type="entry name" value="Ald_DH_C"/>
</dbReference>
<dbReference type="SUPFAM" id="SSF53720">
    <property type="entry name" value="ALDH-like"/>
    <property type="match status" value="1"/>
</dbReference>
<evidence type="ECO:0000256" key="2">
    <source>
        <dbReference type="PROSITE-ProRule" id="PRU10007"/>
    </source>
</evidence>
<evidence type="ECO:0000259" key="4">
    <source>
        <dbReference type="Pfam" id="PF00171"/>
    </source>
</evidence>
<comment type="caution">
    <text evidence="5">The sequence shown here is derived from an EMBL/GenBank/DDBJ whole genome shotgun (WGS) entry which is preliminary data.</text>
</comment>
<dbReference type="InterPro" id="IPR015590">
    <property type="entry name" value="Aldehyde_DH_dom"/>
</dbReference>
<dbReference type="PROSITE" id="PS00687">
    <property type="entry name" value="ALDEHYDE_DEHYDR_GLU"/>
    <property type="match status" value="1"/>
</dbReference>